<dbReference type="HOGENOM" id="CLU_575905_0_0_7"/>
<dbReference type="KEGG" id="hoh:Hoch_2257"/>
<organism evidence="1 2">
    <name type="scientific">Haliangium ochraceum (strain DSM 14365 / JCM 11303 / SMP-2)</name>
    <dbReference type="NCBI Taxonomy" id="502025"/>
    <lineage>
        <taxon>Bacteria</taxon>
        <taxon>Pseudomonadati</taxon>
        <taxon>Myxococcota</taxon>
        <taxon>Polyangia</taxon>
        <taxon>Haliangiales</taxon>
        <taxon>Kofleriaceae</taxon>
        <taxon>Haliangium</taxon>
    </lineage>
</organism>
<dbReference type="Proteomes" id="UP000001880">
    <property type="component" value="Chromosome"/>
</dbReference>
<dbReference type="PROSITE" id="PS51257">
    <property type="entry name" value="PROKAR_LIPOPROTEIN"/>
    <property type="match status" value="1"/>
</dbReference>
<dbReference type="EMBL" id="CP001804">
    <property type="protein sequence ID" value="ACY14800.1"/>
    <property type="molecule type" value="Genomic_DNA"/>
</dbReference>
<protein>
    <submittedName>
        <fullName evidence="1">Uncharacterized protein</fullName>
    </submittedName>
</protein>
<evidence type="ECO:0000313" key="1">
    <source>
        <dbReference type="EMBL" id="ACY14800.1"/>
    </source>
</evidence>
<sequence length="474" mass="50793">MRQNRIMQTLFYGGFAAWMVVLSGCTELAPPSERAISSDLASIAEDGVFDDAFDDTLSPQAACSCDRGWDYWGNPIPVGTTDCGHSVCGLDDKRYSCSSSGWVVQSTASCNGSSAPSNTKFGVNSATWYNSSCAQEAQVRSLGMGYYLEIALSENDKYTVASAVQCAINNGVIPIVRVCVTGNCGFQDVASYLRFLRYVDDNVSGIFYAIAGPNEPLSETWLPGLGGVSYPYSESEMNLLGQANAQYMNAVINGLNGRRLAQGGQIALLSPVYNCTHPDMSRFIGRMSTYGANFSALEGIAGNAYNVSTAQGLTIGHYVDNCQYAFASRGIAAPYDRFYVTEIGAYESVRNTDPNWGVVPHSTALANLSNQVNAMRTDRTIRAGLFFNGFGTNSDPNFDYGEISGSEWSQILGGAPPPPSCPCLSGVDNFCQYAPSTPNCPMTAPGGYCDPNGNGTFDDADWVTGYYDYLGSCN</sequence>
<gene>
    <name evidence="1" type="ordered locus">Hoch_2257</name>
</gene>
<name>D0LHX1_HALO1</name>
<evidence type="ECO:0000313" key="2">
    <source>
        <dbReference type="Proteomes" id="UP000001880"/>
    </source>
</evidence>
<accession>D0LHX1</accession>
<reference evidence="1 2" key="1">
    <citation type="journal article" date="2010" name="Stand. Genomic Sci.">
        <title>Complete genome sequence of Haliangium ochraceum type strain (SMP-2).</title>
        <authorList>
            <consortium name="US DOE Joint Genome Institute (JGI-PGF)"/>
            <person name="Ivanova N."/>
            <person name="Daum C."/>
            <person name="Lang E."/>
            <person name="Abt B."/>
            <person name="Kopitz M."/>
            <person name="Saunders E."/>
            <person name="Lapidus A."/>
            <person name="Lucas S."/>
            <person name="Glavina Del Rio T."/>
            <person name="Nolan M."/>
            <person name="Tice H."/>
            <person name="Copeland A."/>
            <person name="Cheng J.F."/>
            <person name="Chen F."/>
            <person name="Bruce D."/>
            <person name="Goodwin L."/>
            <person name="Pitluck S."/>
            <person name="Mavromatis K."/>
            <person name="Pati A."/>
            <person name="Mikhailova N."/>
            <person name="Chen A."/>
            <person name="Palaniappan K."/>
            <person name="Land M."/>
            <person name="Hauser L."/>
            <person name="Chang Y.J."/>
            <person name="Jeffries C.D."/>
            <person name="Detter J.C."/>
            <person name="Brettin T."/>
            <person name="Rohde M."/>
            <person name="Goker M."/>
            <person name="Bristow J."/>
            <person name="Markowitz V."/>
            <person name="Eisen J.A."/>
            <person name="Hugenholtz P."/>
            <person name="Kyrpides N.C."/>
            <person name="Klenk H.P."/>
        </authorList>
    </citation>
    <scope>NUCLEOTIDE SEQUENCE [LARGE SCALE GENOMIC DNA]</scope>
    <source>
        <strain evidence="2">DSM 14365 / CIP 107738 / JCM 11303 / AJ 13395 / SMP-2</strain>
    </source>
</reference>
<proteinExistence type="predicted"/>
<dbReference type="AlphaFoldDB" id="D0LHX1"/>
<keyword evidence="2" id="KW-1185">Reference proteome</keyword>